<evidence type="ECO:0000313" key="7">
    <source>
        <dbReference type="Proteomes" id="UP000247476"/>
    </source>
</evidence>
<feature type="domain" description="HTH lysR-type" evidence="5">
    <location>
        <begin position="1"/>
        <end position="58"/>
    </location>
</feature>
<dbReference type="PROSITE" id="PS50931">
    <property type="entry name" value="HTH_LYSR"/>
    <property type="match status" value="1"/>
</dbReference>
<dbReference type="GO" id="GO:0000976">
    <property type="term" value="F:transcription cis-regulatory region binding"/>
    <property type="evidence" value="ECO:0007669"/>
    <property type="project" value="TreeGrafter"/>
</dbReference>
<dbReference type="Gene3D" id="1.10.10.10">
    <property type="entry name" value="Winged helix-like DNA-binding domain superfamily/Winged helix DNA-binding domain"/>
    <property type="match status" value="1"/>
</dbReference>
<dbReference type="InterPro" id="IPR036388">
    <property type="entry name" value="WH-like_DNA-bd_sf"/>
</dbReference>
<dbReference type="InterPro" id="IPR000847">
    <property type="entry name" value="LysR_HTH_N"/>
</dbReference>
<dbReference type="PANTHER" id="PTHR30126">
    <property type="entry name" value="HTH-TYPE TRANSCRIPTIONAL REGULATOR"/>
    <property type="match status" value="1"/>
</dbReference>
<dbReference type="FunFam" id="1.10.10.10:FF:000001">
    <property type="entry name" value="LysR family transcriptional regulator"/>
    <property type="match status" value="1"/>
</dbReference>
<dbReference type="GO" id="GO:0003700">
    <property type="term" value="F:DNA-binding transcription factor activity"/>
    <property type="evidence" value="ECO:0007669"/>
    <property type="project" value="InterPro"/>
</dbReference>
<evidence type="ECO:0000256" key="3">
    <source>
        <dbReference type="ARBA" id="ARBA00023125"/>
    </source>
</evidence>
<dbReference type="Proteomes" id="UP000247476">
    <property type="component" value="Unassembled WGS sequence"/>
</dbReference>
<evidence type="ECO:0000256" key="4">
    <source>
        <dbReference type="ARBA" id="ARBA00023163"/>
    </source>
</evidence>
<comment type="similarity">
    <text evidence="1">Belongs to the LysR transcriptional regulatory family.</text>
</comment>
<sequence>MELTDLKVFAAVAEEGSISRAAERLEYVQSNVTARIRKLESELGVPLFRRHPKGVELTEKGKAFREYAVLIVKLSEEAANAVKETDVPSGPLAVGVVETVTCGNFMNALAEFQTRYPDVSLSLVTGTSSELLAQVLDRRLDGAFVTGDVDSPKIVREYMERDEIVLLSGGDPTEPPDLANVRWAVSPVGCPFRGVLERWLREEGVPFRNKIEIGSLETLLNSVKAGLACTVQPKSVLTGAYDGLIAYPLPEKFRYAETSLIRRDDPLPNRAFAAFAVMVRSRGL</sequence>
<keyword evidence="2" id="KW-0805">Transcription regulation</keyword>
<dbReference type="AlphaFoldDB" id="A0A2V5K0S1"/>
<dbReference type="InterPro" id="IPR005119">
    <property type="entry name" value="LysR_subst-bd"/>
</dbReference>
<evidence type="ECO:0000256" key="2">
    <source>
        <dbReference type="ARBA" id="ARBA00023015"/>
    </source>
</evidence>
<evidence type="ECO:0000259" key="5">
    <source>
        <dbReference type="PROSITE" id="PS50931"/>
    </source>
</evidence>
<dbReference type="Gene3D" id="3.40.190.290">
    <property type="match status" value="1"/>
</dbReference>
<gene>
    <name evidence="6" type="ORF">DLM86_22105</name>
</gene>
<dbReference type="SUPFAM" id="SSF46785">
    <property type="entry name" value="Winged helix' DNA-binding domain"/>
    <property type="match status" value="1"/>
</dbReference>
<dbReference type="SUPFAM" id="SSF53850">
    <property type="entry name" value="Periplasmic binding protein-like II"/>
    <property type="match status" value="1"/>
</dbReference>
<dbReference type="PRINTS" id="PR00039">
    <property type="entry name" value="HTHLYSR"/>
</dbReference>
<proteinExistence type="inferred from homology"/>
<dbReference type="Pfam" id="PF03466">
    <property type="entry name" value="LysR_substrate"/>
    <property type="match status" value="1"/>
</dbReference>
<dbReference type="PANTHER" id="PTHR30126:SF40">
    <property type="entry name" value="HTH-TYPE TRANSCRIPTIONAL REGULATOR GLTR"/>
    <property type="match status" value="1"/>
</dbReference>
<dbReference type="OrthoDB" id="8479357at2"/>
<comment type="caution">
    <text evidence="6">The sequence shown here is derived from an EMBL/GenBank/DDBJ whole genome shotgun (WGS) entry which is preliminary data.</text>
</comment>
<evidence type="ECO:0000256" key="1">
    <source>
        <dbReference type="ARBA" id="ARBA00009437"/>
    </source>
</evidence>
<accession>A0A2V5K0S1</accession>
<dbReference type="Pfam" id="PF00126">
    <property type="entry name" value="HTH_1"/>
    <property type="match status" value="1"/>
</dbReference>
<protein>
    <submittedName>
        <fullName evidence="6">LysR family transcriptional regulator</fullName>
    </submittedName>
</protein>
<dbReference type="RefSeq" id="WP_110842244.1">
    <property type="nucleotide sequence ID" value="NZ_QJVJ01000010.1"/>
</dbReference>
<keyword evidence="7" id="KW-1185">Reference proteome</keyword>
<evidence type="ECO:0000313" key="6">
    <source>
        <dbReference type="EMBL" id="PYI52172.1"/>
    </source>
</evidence>
<dbReference type="InterPro" id="IPR036390">
    <property type="entry name" value="WH_DNA-bd_sf"/>
</dbReference>
<reference evidence="6 7" key="1">
    <citation type="submission" date="2018-05" db="EMBL/GenBank/DDBJ databases">
        <title>Paenibacillus flagellatus sp. nov., isolated from selenium mineral soil.</title>
        <authorList>
            <person name="Dai X."/>
        </authorList>
    </citation>
    <scope>NUCLEOTIDE SEQUENCE [LARGE SCALE GENOMIC DNA]</scope>
    <source>
        <strain evidence="6 7">DXL2</strain>
    </source>
</reference>
<dbReference type="EMBL" id="QJVJ01000010">
    <property type="protein sequence ID" value="PYI52172.1"/>
    <property type="molecule type" value="Genomic_DNA"/>
</dbReference>
<name>A0A2V5K0S1_9BACL</name>
<keyword evidence="4" id="KW-0804">Transcription</keyword>
<keyword evidence="3" id="KW-0238">DNA-binding</keyword>
<organism evidence="6 7">
    <name type="scientific">Paenibacillus flagellatus</name>
    <dbReference type="NCBI Taxonomy" id="2211139"/>
    <lineage>
        <taxon>Bacteria</taxon>
        <taxon>Bacillati</taxon>
        <taxon>Bacillota</taxon>
        <taxon>Bacilli</taxon>
        <taxon>Bacillales</taxon>
        <taxon>Paenibacillaceae</taxon>
        <taxon>Paenibacillus</taxon>
    </lineage>
</organism>